<dbReference type="AlphaFoldDB" id="A0A9K3NFY3"/>
<name>A0A9K3NFY3_HELAN</name>
<evidence type="ECO:0000313" key="3">
    <source>
        <dbReference type="Proteomes" id="UP000215914"/>
    </source>
</evidence>
<feature type="compositionally biased region" description="Basic residues" evidence="1">
    <location>
        <begin position="73"/>
        <end position="87"/>
    </location>
</feature>
<feature type="region of interest" description="Disordered" evidence="1">
    <location>
        <begin position="72"/>
        <end position="98"/>
    </location>
</feature>
<organism evidence="2 3">
    <name type="scientific">Helianthus annuus</name>
    <name type="common">Common sunflower</name>
    <dbReference type="NCBI Taxonomy" id="4232"/>
    <lineage>
        <taxon>Eukaryota</taxon>
        <taxon>Viridiplantae</taxon>
        <taxon>Streptophyta</taxon>
        <taxon>Embryophyta</taxon>
        <taxon>Tracheophyta</taxon>
        <taxon>Spermatophyta</taxon>
        <taxon>Magnoliopsida</taxon>
        <taxon>eudicotyledons</taxon>
        <taxon>Gunneridae</taxon>
        <taxon>Pentapetalae</taxon>
        <taxon>asterids</taxon>
        <taxon>campanulids</taxon>
        <taxon>Asterales</taxon>
        <taxon>Asteraceae</taxon>
        <taxon>Asteroideae</taxon>
        <taxon>Heliantheae alliance</taxon>
        <taxon>Heliantheae</taxon>
        <taxon>Helianthus</taxon>
    </lineage>
</organism>
<comment type="caution">
    <text evidence="2">The sequence shown here is derived from an EMBL/GenBank/DDBJ whole genome shotgun (WGS) entry which is preliminary data.</text>
</comment>
<keyword evidence="3" id="KW-1185">Reference proteome</keyword>
<sequence>MIDSVMIRFRVSVYNPNHEPCLLVNQVPQPTLLQFRKVLDFQNESNKRCNIYTHNHFPSQPFPYLSNSPLTPCRRHHSKPKSPKQHRSYMDSQGPPARLPEFCTTAEESRRGRRLEIHNANRHTTSVNHFCSSPWFPINYSYVLTRKRNATNVSIHDPFSIYTFWVQYV</sequence>
<dbReference type="Proteomes" id="UP000215914">
    <property type="component" value="Unassembled WGS sequence"/>
</dbReference>
<dbReference type="Gramene" id="mRNA:HanXRQr2_Chr07g0291871">
    <property type="protein sequence ID" value="mRNA:HanXRQr2_Chr07g0291871"/>
    <property type="gene ID" value="HanXRQr2_Chr07g0291871"/>
</dbReference>
<dbReference type="EMBL" id="MNCJ02000322">
    <property type="protein sequence ID" value="KAF5798350.1"/>
    <property type="molecule type" value="Genomic_DNA"/>
</dbReference>
<reference evidence="2" key="1">
    <citation type="journal article" date="2017" name="Nature">
        <title>The sunflower genome provides insights into oil metabolism, flowering and Asterid evolution.</title>
        <authorList>
            <person name="Badouin H."/>
            <person name="Gouzy J."/>
            <person name="Grassa C.J."/>
            <person name="Murat F."/>
            <person name="Staton S.E."/>
            <person name="Cottret L."/>
            <person name="Lelandais-Briere C."/>
            <person name="Owens G.L."/>
            <person name="Carrere S."/>
            <person name="Mayjonade B."/>
            <person name="Legrand L."/>
            <person name="Gill N."/>
            <person name="Kane N.C."/>
            <person name="Bowers J.E."/>
            <person name="Hubner S."/>
            <person name="Bellec A."/>
            <person name="Berard A."/>
            <person name="Berges H."/>
            <person name="Blanchet N."/>
            <person name="Boniface M.C."/>
            <person name="Brunel D."/>
            <person name="Catrice O."/>
            <person name="Chaidir N."/>
            <person name="Claudel C."/>
            <person name="Donnadieu C."/>
            <person name="Faraut T."/>
            <person name="Fievet G."/>
            <person name="Helmstetter N."/>
            <person name="King M."/>
            <person name="Knapp S.J."/>
            <person name="Lai Z."/>
            <person name="Le Paslier M.C."/>
            <person name="Lippi Y."/>
            <person name="Lorenzon L."/>
            <person name="Mandel J.R."/>
            <person name="Marage G."/>
            <person name="Marchand G."/>
            <person name="Marquand E."/>
            <person name="Bret-Mestries E."/>
            <person name="Morien E."/>
            <person name="Nambeesan S."/>
            <person name="Nguyen T."/>
            <person name="Pegot-Espagnet P."/>
            <person name="Pouilly N."/>
            <person name="Raftis F."/>
            <person name="Sallet E."/>
            <person name="Schiex T."/>
            <person name="Thomas J."/>
            <person name="Vandecasteele C."/>
            <person name="Vares D."/>
            <person name="Vear F."/>
            <person name="Vautrin S."/>
            <person name="Crespi M."/>
            <person name="Mangin B."/>
            <person name="Burke J.M."/>
            <person name="Salse J."/>
            <person name="Munos S."/>
            <person name="Vincourt P."/>
            <person name="Rieseberg L.H."/>
            <person name="Langlade N.B."/>
        </authorList>
    </citation>
    <scope>NUCLEOTIDE SEQUENCE</scope>
    <source>
        <tissue evidence="2">Leaves</tissue>
    </source>
</reference>
<accession>A0A9K3NFY3</accession>
<gene>
    <name evidence="2" type="ORF">HanXRQr2_Chr07g0291871</name>
</gene>
<reference evidence="2" key="2">
    <citation type="submission" date="2020-06" db="EMBL/GenBank/DDBJ databases">
        <title>Helianthus annuus Genome sequencing and assembly Release 2.</title>
        <authorList>
            <person name="Gouzy J."/>
            <person name="Langlade N."/>
            <person name="Munos S."/>
        </authorList>
    </citation>
    <scope>NUCLEOTIDE SEQUENCE</scope>
    <source>
        <tissue evidence="2">Leaves</tissue>
    </source>
</reference>
<protein>
    <submittedName>
        <fullName evidence="2">Uncharacterized protein</fullName>
    </submittedName>
</protein>
<evidence type="ECO:0000256" key="1">
    <source>
        <dbReference type="SAM" id="MobiDB-lite"/>
    </source>
</evidence>
<evidence type="ECO:0000313" key="2">
    <source>
        <dbReference type="EMBL" id="KAF5798350.1"/>
    </source>
</evidence>
<proteinExistence type="predicted"/>